<feature type="region of interest" description="Disordered" evidence="6">
    <location>
        <begin position="207"/>
        <end position="257"/>
    </location>
</feature>
<feature type="region of interest" description="Disordered" evidence="6">
    <location>
        <begin position="135"/>
        <end position="192"/>
    </location>
</feature>
<dbReference type="GO" id="GO:0005634">
    <property type="term" value="C:nucleus"/>
    <property type="evidence" value="ECO:0007669"/>
    <property type="project" value="UniProtKB-SubCell"/>
</dbReference>
<evidence type="ECO:0000256" key="3">
    <source>
        <dbReference type="ARBA" id="ARBA00023125"/>
    </source>
</evidence>
<gene>
    <name evidence="11" type="ORF">T459_04236</name>
</gene>
<dbReference type="PROSITE" id="PS50090">
    <property type="entry name" value="MYB_LIKE"/>
    <property type="match status" value="1"/>
</dbReference>
<evidence type="ECO:0000256" key="5">
    <source>
        <dbReference type="ARBA" id="ARBA00023242"/>
    </source>
</evidence>
<feature type="domain" description="Myb-like" evidence="8">
    <location>
        <begin position="73"/>
        <end position="123"/>
    </location>
</feature>
<evidence type="ECO:0000256" key="2">
    <source>
        <dbReference type="ARBA" id="ARBA00023015"/>
    </source>
</evidence>
<protein>
    <submittedName>
        <fullName evidence="11">Protein REVEILLE 7-like</fullName>
    </submittedName>
</protein>
<evidence type="ECO:0000259" key="10">
    <source>
        <dbReference type="PROSITE" id="PS51294"/>
    </source>
</evidence>
<keyword evidence="7" id="KW-0732">Signal</keyword>
<keyword evidence="4" id="KW-0804">Transcription</keyword>
<feature type="chain" id="PRO_5013760723" evidence="7">
    <location>
        <begin position="27"/>
        <end position="503"/>
    </location>
</feature>
<dbReference type="SMART" id="SM00717">
    <property type="entry name" value="SANT"/>
    <property type="match status" value="1"/>
</dbReference>
<keyword evidence="3" id="KW-0238">DNA-binding</keyword>
<feature type="domain" description="SANT" evidence="9">
    <location>
        <begin position="76"/>
        <end position="127"/>
    </location>
</feature>
<feature type="compositionally biased region" description="Polar residues" evidence="6">
    <location>
        <begin position="414"/>
        <end position="423"/>
    </location>
</feature>
<feature type="compositionally biased region" description="Low complexity" evidence="6">
    <location>
        <begin position="207"/>
        <end position="221"/>
    </location>
</feature>
<evidence type="ECO:0000313" key="11">
    <source>
        <dbReference type="EMBL" id="PHT89123.1"/>
    </source>
</evidence>
<dbReference type="InterPro" id="IPR009057">
    <property type="entry name" value="Homeodomain-like_sf"/>
</dbReference>
<dbReference type="CDD" id="cd00167">
    <property type="entry name" value="SANT"/>
    <property type="match status" value="1"/>
</dbReference>
<accession>A0A2G3A4J4</accession>
<dbReference type="GO" id="GO:0010468">
    <property type="term" value="P:regulation of gene expression"/>
    <property type="evidence" value="ECO:0007669"/>
    <property type="project" value="UniProtKB-ARBA"/>
</dbReference>
<dbReference type="Gramene" id="PHT89123">
    <property type="protein sequence ID" value="PHT89123"/>
    <property type="gene ID" value="T459_04236"/>
</dbReference>
<evidence type="ECO:0000256" key="4">
    <source>
        <dbReference type="ARBA" id="ARBA00023163"/>
    </source>
</evidence>
<dbReference type="FunFam" id="1.10.10.60:FF:000023">
    <property type="entry name" value="protein REVEILLE 6 isoform X1"/>
    <property type="match status" value="1"/>
</dbReference>
<evidence type="ECO:0000259" key="9">
    <source>
        <dbReference type="PROSITE" id="PS51293"/>
    </source>
</evidence>
<dbReference type="SUPFAM" id="SSF46689">
    <property type="entry name" value="Homeodomain-like"/>
    <property type="match status" value="1"/>
</dbReference>
<evidence type="ECO:0000256" key="1">
    <source>
        <dbReference type="ARBA" id="ARBA00004123"/>
    </source>
</evidence>
<sequence length="503" mass="55066">MQLMECSVGLVWVCVLGPLLHFLAQSKPQDQSESDTTPPSRSRISLAVGARIQLEEQVTPAEEYAPKIRKPYTISKQRERWSEEEHKKFLEALRLHGRAWRRIEEHVGTKTAVQIRSHAQKFFSKVVRELNNGDASSVKSIEIPPPRPKRKPMHPYPRKMATPVKSGTLAPEKLKSSTSPDLCLSEPEDQSPTTVLSALGSFAFGTVHSSKPSEHSSPVSSDVAENSGDVVLSEPSDIILEERRSSPARGYASSNQDNQSCMKLDLFPEDNDFVKEGLDEASSTQCLKLFGKTVLVTDSYKPSSTCGEILLTDENDEPASPTLPQSSVPTKYLRWGSECPRSTLTIGLPAQSYYIPAPNGSSGPNQSTTSPLLPWGSSYVSDKFPCAQVHSPIPIKGCPLFNETGLDDKETQKEGSSTASNAESADVESSGDTNLEIEAQSGNGNLVVVSVRVSVPPLFERRANFTKRVEGFVPYKRCLAEGGISSSTITGEEREEQRTRLCL</sequence>
<feature type="domain" description="HTH myb-type" evidence="10">
    <location>
        <begin position="73"/>
        <end position="127"/>
    </location>
</feature>
<keyword evidence="5" id="KW-0539">Nucleus</keyword>
<reference evidence="11 12" key="1">
    <citation type="journal article" date="2014" name="Nat. Genet.">
        <title>Genome sequence of the hot pepper provides insights into the evolution of pungency in Capsicum species.</title>
        <authorList>
            <person name="Kim S."/>
            <person name="Park M."/>
            <person name="Yeom S.I."/>
            <person name="Kim Y.M."/>
            <person name="Lee J.M."/>
            <person name="Lee H.A."/>
            <person name="Seo E."/>
            <person name="Choi J."/>
            <person name="Cheong K."/>
            <person name="Kim K.T."/>
            <person name="Jung K."/>
            <person name="Lee G.W."/>
            <person name="Oh S.K."/>
            <person name="Bae C."/>
            <person name="Kim S.B."/>
            <person name="Lee H.Y."/>
            <person name="Kim S.Y."/>
            <person name="Kim M.S."/>
            <person name="Kang B.C."/>
            <person name="Jo Y.D."/>
            <person name="Yang H.B."/>
            <person name="Jeong H.J."/>
            <person name="Kang W.H."/>
            <person name="Kwon J.K."/>
            <person name="Shin C."/>
            <person name="Lim J.Y."/>
            <person name="Park J.H."/>
            <person name="Huh J.H."/>
            <person name="Kim J.S."/>
            <person name="Kim B.D."/>
            <person name="Cohen O."/>
            <person name="Paran I."/>
            <person name="Suh M.C."/>
            <person name="Lee S.B."/>
            <person name="Kim Y.K."/>
            <person name="Shin Y."/>
            <person name="Noh S.J."/>
            <person name="Park J."/>
            <person name="Seo Y.S."/>
            <person name="Kwon S.Y."/>
            <person name="Kim H.A."/>
            <person name="Park J.M."/>
            <person name="Kim H.J."/>
            <person name="Choi S.B."/>
            <person name="Bosland P.W."/>
            <person name="Reeves G."/>
            <person name="Jo S.H."/>
            <person name="Lee B.W."/>
            <person name="Cho H.T."/>
            <person name="Choi H.S."/>
            <person name="Lee M.S."/>
            <person name="Yu Y."/>
            <person name="Do Choi Y."/>
            <person name="Park B.S."/>
            <person name="van Deynze A."/>
            <person name="Ashrafi H."/>
            <person name="Hill T."/>
            <person name="Kim W.T."/>
            <person name="Pai H.S."/>
            <person name="Ahn H.K."/>
            <person name="Yeam I."/>
            <person name="Giovannoni J.J."/>
            <person name="Rose J.K."/>
            <person name="Sorensen I."/>
            <person name="Lee S.J."/>
            <person name="Kim R.W."/>
            <person name="Choi I.Y."/>
            <person name="Choi B.S."/>
            <person name="Lim J.S."/>
            <person name="Lee Y.H."/>
            <person name="Choi D."/>
        </authorList>
    </citation>
    <scope>NUCLEOTIDE SEQUENCE [LARGE SCALE GENOMIC DNA]</scope>
    <source>
        <strain evidence="12">cv. CM334</strain>
    </source>
</reference>
<dbReference type="InterPro" id="IPR017930">
    <property type="entry name" value="Myb_dom"/>
</dbReference>
<evidence type="ECO:0000256" key="7">
    <source>
        <dbReference type="SAM" id="SignalP"/>
    </source>
</evidence>
<dbReference type="Pfam" id="PF00249">
    <property type="entry name" value="Myb_DNA-binding"/>
    <property type="match status" value="1"/>
</dbReference>
<dbReference type="InterPro" id="IPR017884">
    <property type="entry name" value="SANT_dom"/>
</dbReference>
<comment type="subcellular location">
    <subcellularLocation>
        <location evidence="1">Nucleus</location>
    </subcellularLocation>
</comment>
<keyword evidence="12" id="KW-1185">Reference proteome</keyword>
<dbReference type="PANTHER" id="PTHR12802:SF159">
    <property type="entry name" value="PROTEIN REVEILLE 1-LIKE ISOFORM X1"/>
    <property type="match status" value="1"/>
</dbReference>
<dbReference type="InterPro" id="IPR006447">
    <property type="entry name" value="Myb_dom_plants"/>
</dbReference>
<feature type="compositionally biased region" description="Basic residues" evidence="6">
    <location>
        <begin position="147"/>
        <end position="157"/>
    </location>
</feature>
<dbReference type="InterPro" id="IPR001005">
    <property type="entry name" value="SANT/Myb"/>
</dbReference>
<dbReference type="GO" id="GO:0000976">
    <property type="term" value="F:transcription cis-regulatory region binding"/>
    <property type="evidence" value="ECO:0007669"/>
    <property type="project" value="UniProtKB-ARBA"/>
</dbReference>
<keyword evidence="2" id="KW-0805">Transcription regulation</keyword>
<dbReference type="PROSITE" id="PS51293">
    <property type="entry name" value="SANT"/>
    <property type="match status" value="1"/>
</dbReference>
<dbReference type="PANTHER" id="PTHR12802">
    <property type="entry name" value="SWI/SNF COMPLEX-RELATED"/>
    <property type="match status" value="1"/>
</dbReference>
<evidence type="ECO:0000256" key="6">
    <source>
        <dbReference type="SAM" id="MobiDB-lite"/>
    </source>
</evidence>
<dbReference type="GO" id="GO:0010597">
    <property type="term" value="P:green leaf volatile biosynthetic process"/>
    <property type="evidence" value="ECO:0007669"/>
    <property type="project" value="UniProtKB-ARBA"/>
</dbReference>
<name>A0A2G3A4J4_CAPAN</name>
<comment type="caution">
    <text evidence="11">The sequence shown here is derived from an EMBL/GenBank/DDBJ whole genome shotgun (WGS) entry which is preliminary data.</text>
</comment>
<feature type="region of interest" description="Disordered" evidence="6">
    <location>
        <begin position="404"/>
        <end position="432"/>
    </location>
</feature>
<dbReference type="EMBL" id="AYRZ02000002">
    <property type="protein sequence ID" value="PHT89123.1"/>
    <property type="molecule type" value="Genomic_DNA"/>
</dbReference>
<proteinExistence type="predicted"/>
<dbReference type="NCBIfam" id="TIGR01557">
    <property type="entry name" value="myb_SHAQKYF"/>
    <property type="match status" value="1"/>
</dbReference>
<dbReference type="Gene3D" id="1.10.10.60">
    <property type="entry name" value="Homeodomain-like"/>
    <property type="match status" value="1"/>
</dbReference>
<feature type="signal peptide" evidence="7">
    <location>
        <begin position="1"/>
        <end position="26"/>
    </location>
</feature>
<reference evidence="11 12" key="2">
    <citation type="journal article" date="2017" name="Genome Biol.">
        <title>New reference genome sequences of hot pepper reveal the massive evolution of plant disease-resistance genes by retroduplication.</title>
        <authorList>
            <person name="Kim S."/>
            <person name="Park J."/>
            <person name="Yeom S.I."/>
            <person name="Kim Y.M."/>
            <person name="Seo E."/>
            <person name="Kim K.T."/>
            <person name="Kim M.S."/>
            <person name="Lee J.M."/>
            <person name="Cheong K."/>
            <person name="Shin H.S."/>
            <person name="Kim S.B."/>
            <person name="Han K."/>
            <person name="Lee J."/>
            <person name="Park M."/>
            <person name="Lee H.A."/>
            <person name="Lee H.Y."/>
            <person name="Lee Y."/>
            <person name="Oh S."/>
            <person name="Lee J.H."/>
            <person name="Choi E."/>
            <person name="Choi E."/>
            <person name="Lee S.E."/>
            <person name="Jeon J."/>
            <person name="Kim H."/>
            <person name="Choi G."/>
            <person name="Song H."/>
            <person name="Lee J."/>
            <person name="Lee S.C."/>
            <person name="Kwon J.K."/>
            <person name="Lee H.Y."/>
            <person name="Koo N."/>
            <person name="Hong Y."/>
            <person name="Kim R.W."/>
            <person name="Kang W.H."/>
            <person name="Huh J.H."/>
            <person name="Kang B.C."/>
            <person name="Yang T.J."/>
            <person name="Lee Y.H."/>
            <person name="Bennetzen J.L."/>
            <person name="Choi D."/>
        </authorList>
    </citation>
    <scope>NUCLEOTIDE SEQUENCE [LARGE SCALE GENOMIC DNA]</scope>
    <source>
        <strain evidence="12">cv. CM334</strain>
    </source>
</reference>
<evidence type="ECO:0000313" key="12">
    <source>
        <dbReference type="Proteomes" id="UP000222542"/>
    </source>
</evidence>
<dbReference type="AlphaFoldDB" id="A0A2G3A4J4"/>
<dbReference type="PROSITE" id="PS51294">
    <property type="entry name" value="HTH_MYB"/>
    <property type="match status" value="1"/>
</dbReference>
<dbReference type="Proteomes" id="UP000222542">
    <property type="component" value="Unassembled WGS sequence"/>
</dbReference>
<dbReference type="OMA" id="ATEMQNE"/>
<organism evidence="11 12">
    <name type="scientific">Capsicum annuum</name>
    <name type="common">Capsicum pepper</name>
    <dbReference type="NCBI Taxonomy" id="4072"/>
    <lineage>
        <taxon>Eukaryota</taxon>
        <taxon>Viridiplantae</taxon>
        <taxon>Streptophyta</taxon>
        <taxon>Embryophyta</taxon>
        <taxon>Tracheophyta</taxon>
        <taxon>Spermatophyta</taxon>
        <taxon>Magnoliopsida</taxon>
        <taxon>eudicotyledons</taxon>
        <taxon>Gunneridae</taxon>
        <taxon>Pentapetalae</taxon>
        <taxon>asterids</taxon>
        <taxon>lamiids</taxon>
        <taxon>Solanales</taxon>
        <taxon>Solanaceae</taxon>
        <taxon>Solanoideae</taxon>
        <taxon>Capsiceae</taxon>
        <taxon>Capsicum</taxon>
    </lineage>
</organism>
<evidence type="ECO:0000259" key="8">
    <source>
        <dbReference type="PROSITE" id="PS50090"/>
    </source>
</evidence>